<dbReference type="InterPro" id="IPR028098">
    <property type="entry name" value="Glyco_trans_4-like_N"/>
</dbReference>
<name>A0ABU1AG68_9BACT</name>
<keyword evidence="3" id="KW-0328">Glycosyltransferase</keyword>
<dbReference type="CDD" id="cd03801">
    <property type="entry name" value="GT4_PimA-like"/>
    <property type="match status" value="1"/>
</dbReference>
<dbReference type="SUPFAM" id="SSF53756">
    <property type="entry name" value="UDP-Glycosyltransferase/glycogen phosphorylase"/>
    <property type="match status" value="1"/>
</dbReference>
<dbReference type="EMBL" id="JARXIC010000006">
    <property type="protein sequence ID" value="MDQ8193812.1"/>
    <property type="molecule type" value="Genomic_DNA"/>
</dbReference>
<evidence type="ECO:0000313" key="3">
    <source>
        <dbReference type="EMBL" id="MDQ8193812.1"/>
    </source>
</evidence>
<reference evidence="3 4" key="1">
    <citation type="submission" date="2023-04" db="EMBL/GenBank/DDBJ databases">
        <title>A novel bacteria isolated from coastal sediment.</title>
        <authorList>
            <person name="Liu X.-J."/>
            <person name="Du Z.-J."/>
        </authorList>
    </citation>
    <scope>NUCLEOTIDE SEQUENCE [LARGE SCALE GENOMIC DNA]</scope>
    <source>
        <strain evidence="3 4">SDUM461004</strain>
    </source>
</reference>
<dbReference type="Proteomes" id="UP001243717">
    <property type="component" value="Unassembled WGS sequence"/>
</dbReference>
<proteinExistence type="predicted"/>
<dbReference type="Pfam" id="PF00534">
    <property type="entry name" value="Glycos_transf_1"/>
    <property type="match status" value="1"/>
</dbReference>
<feature type="domain" description="Glycosyl transferase family 1" evidence="1">
    <location>
        <begin position="218"/>
        <end position="385"/>
    </location>
</feature>
<organism evidence="3 4">
    <name type="scientific">Thalassobacterium sedimentorum</name>
    <dbReference type="NCBI Taxonomy" id="3041258"/>
    <lineage>
        <taxon>Bacteria</taxon>
        <taxon>Pseudomonadati</taxon>
        <taxon>Verrucomicrobiota</taxon>
        <taxon>Opitutia</taxon>
        <taxon>Puniceicoccales</taxon>
        <taxon>Coraliomargaritaceae</taxon>
        <taxon>Thalassobacterium</taxon>
    </lineage>
</organism>
<evidence type="ECO:0000259" key="1">
    <source>
        <dbReference type="Pfam" id="PF00534"/>
    </source>
</evidence>
<dbReference type="PANTHER" id="PTHR45947:SF13">
    <property type="entry name" value="TRANSFERASE"/>
    <property type="match status" value="1"/>
</dbReference>
<accession>A0ABU1AG68</accession>
<dbReference type="Pfam" id="PF13439">
    <property type="entry name" value="Glyco_transf_4"/>
    <property type="match status" value="1"/>
</dbReference>
<evidence type="ECO:0000259" key="2">
    <source>
        <dbReference type="Pfam" id="PF13439"/>
    </source>
</evidence>
<comment type="caution">
    <text evidence="3">The sequence shown here is derived from an EMBL/GenBank/DDBJ whole genome shotgun (WGS) entry which is preliminary data.</text>
</comment>
<evidence type="ECO:0000313" key="4">
    <source>
        <dbReference type="Proteomes" id="UP001243717"/>
    </source>
</evidence>
<dbReference type="GO" id="GO:0016757">
    <property type="term" value="F:glycosyltransferase activity"/>
    <property type="evidence" value="ECO:0007669"/>
    <property type="project" value="UniProtKB-KW"/>
</dbReference>
<keyword evidence="4" id="KW-1185">Reference proteome</keyword>
<dbReference type="Gene3D" id="3.40.50.2000">
    <property type="entry name" value="Glycogen Phosphorylase B"/>
    <property type="match status" value="2"/>
</dbReference>
<feature type="domain" description="Glycosyltransferase subfamily 4-like N-terminal" evidence="2">
    <location>
        <begin position="15"/>
        <end position="217"/>
    </location>
</feature>
<dbReference type="RefSeq" id="WP_308984299.1">
    <property type="nucleotide sequence ID" value="NZ_JARXIC010000006.1"/>
</dbReference>
<protein>
    <submittedName>
        <fullName evidence="3">Glycosyltransferase family 4 protein</fullName>
        <ecNumber evidence="3">2.4.-.-</ecNumber>
    </submittedName>
</protein>
<gene>
    <name evidence="3" type="ORF">QEH59_05220</name>
</gene>
<dbReference type="EC" id="2.4.-.-" evidence="3"/>
<keyword evidence="3" id="KW-0808">Transferase</keyword>
<dbReference type="PANTHER" id="PTHR45947">
    <property type="entry name" value="SULFOQUINOVOSYL TRANSFERASE SQD2"/>
    <property type="match status" value="1"/>
</dbReference>
<dbReference type="InterPro" id="IPR050194">
    <property type="entry name" value="Glycosyltransferase_grp1"/>
</dbReference>
<dbReference type="InterPro" id="IPR001296">
    <property type="entry name" value="Glyco_trans_1"/>
</dbReference>
<sequence length="413" mass="46604">MNILVISNLYPPHGIGGYEERCMQTVHALRKRGHTINVLTSDHVVDGRATGDEPGIYRRLQVHGFYGHPWLPIHQLYKLEQANQITMQSLIDELKPDLVHVWNMGGISKSLLHTLEQSPRPLVYDISDHWIARSLKADVWLSWWNDPGSIMRTTLRGLASITGMRRSINAKVPTNSVRQLKFKHIYFCSQYMRDTTVKQGYPVAHAKIAYCGVETERFTRKLEYNTPRKFLWVGRLAEDKDPMTALKGFLRARQSCDTPITLDIYGRGEAEYVDQLKAEISKSQADAYVQLKSATHDEMRHLYAQYDGYIFSSNWGEPFALTPLEAMSAGVPVIMCPDGGDAELLHDGDNAIKFSAASPSSLAGAIMRLLQLPDHGQKMSRIARQLVEERFTVEVMTDTIEGILLRAAGARHG</sequence>